<evidence type="ECO:0000256" key="3">
    <source>
        <dbReference type="ARBA" id="ARBA00023015"/>
    </source>
</evidence>
<comment type="caution">
    <text evidence="10">The sequence shown here is derived from an EMBL/GenBank/DDBJ whole genome shotgun (WGS) entry which is preliminary data.</text>
</comment>
<evidence type="ECO:0000313" key="11">
    <source>
        <dbReference type="Proteomes" id="UP000823399"/>
    </source>
</evidence>
<keyword evidence="1" id="KW-0479">Metal-binding</keyword>
<feature type="compositionally biased region" description="Polar residues" evidence="8">
    <location>
        <begin position="163"/>
        <end position="183"/>
    </location>
</feature>
<keyword evidence="2" id="KW-0862">Zinc</keyword>
<dbReference type="AlphaFoldDB" id="A0A9P7JSP1"/>
<evidence type="ECO:0000256" key="5">
    <source>
        <dbReference type="ARBA" id="ARBA00023163"/>
    </source>
</evidence>
<feature type="region of interest" description="Disordered" evidence="8">
    <location>
        <begin position="263"/>
        <end position="367"/>
    </location>
</feature>
<feature type="compositionally biased region" description="Basic residues" evidence="8">
    <location>
        <begin position="151"/>
        <end position="162"/>
    </location>
</feature>
<dbReference type="OrthoDB" id="5575144at2759"/>
<dbReference type="InterPro" id="IPR050335">
    <property type="entry name" value="ERT1_acuK_gluconeogen_tf"/>
</dbReference>
<dbReference type="PROSITE" id="PS50048">
    <property type="entry name" value="ZN2_CY6_FUNGAL_2"/>
    <property type="match status" value="1"/>
</dbReference>
<organism evidence="10 11">
    <name type="scientific">Suillus discolor</name>
    <dbReference type="NCBI Taxonomy" id="1912936"/>
    <lineage>
        <taxon>Eukaryota</taxon>
        <taxon>Fungi</taxon>
        <taxon>Dikarya</taxon>
        <taxon>Basidiomycota</taxon>
        <taxon>Agaricomycotina</taxon>
        <taxon>Agaricomycetes</taxon>
        <taxon>Agaricomycetidae</taxon>
        <taxon>Boletales</taxon>
        <taxon>Suillineae</taxon>
        <taxon>Suillaceae</taxon>
        <taxon>Suillus</taxon>
    </lineage>
</organism>
<evidence type="ECO:0000256" key="2">
    <source>
        <dbReference type="ARBA" id="ARBA00022833"/>
    </source>
</evidence>
<feature type="compositionally biased region" description="Pro residues" evidence="8">
    <location>
        <begin position="208"/>
        <end position="234"/>
    </location>
</feature>
<feature type="compositionally biased region" description="Pro residues" evidence="8">
    <location>
        <begin position="263"/>
        <end position="281"/>
    </location>
</feature>
<dbReference type="PANTHER" id="PTHR47659:SF7">
    <property type="entry name" value="FUNGAL TRANSCRIPTIONAL REGULATORY PROTEIN, N-TERMINAL DOMAIN-CONTAINING PROTEIN"/>
    <property type="match status" value="1"/>
</dbReference>
<feature type="compositionally biased region" description="Low complexity" evidence="8">
    <location>
        <begin position="333"/>
        <end position="345"/>
    </location>
</feature>
<name>A0A9P7JSP1_9AGAM</name>
<dbReference type="SMART" id="SM00066">
    <property type="entry name" value="GAL4"/>
    <property type="match status" value="1"/>
</dbReference>
<dbReference type="InterPro" id="IPR001138">
    <property type="entry name" value="Zn2Cys6_DnaBD"/>
</dbReference>
<dbReference type="Gene3D" id="4.10.240.10">
    <property type="entry name" value="Zn(2)-C6 fungal-type DNA-binding domain"/>
    <property type="match status" value="1"/>
</dbReference>
<evidence type="ECO:0000256" key="8">
    <source>
        <dbReference type="SAM" id="MobiDB-lite"/>
    </source>
</evidence>
<dbReference type="GO" id="GO:0008270">
    <property type="term" value="F:zinc ion binding"/>
    <property type="evidence" value="ECO:0007669"/>
    <property type="project" value="InterPro"/>
</dbReference>
<evidence type="ECO:0000256" key="7">
    <source>
        <dbReference type="ARBA" id="ARBA00040903"/>
    </source>
</evidence>
<sequence>MASDQAKNAGAVAQEHHMPPYQAYGAYSPPFPVYYDPSHPEPNGGPHPAPPYIYHYPPPGMMYPFPPPGRSSFVAPFSVVLSYVRLVGFPPYAPPPQTNFQRVKRKQVKMACTNCANACKRCDEHRPCERCVKYGIPETCVDGVRKERQKGIKRGPYKRKNKSGGSDTATSPTHNPSFETNGDPTWHPPNGVAQGSATATPAPSSMPTFPPPPPPPEGGYYPPPYFYPPPPGFVPPSEGQAPVEGSPNSGVPPPMMPYYMPPPGYYGPPYYGPPGVPPPAMDPAQAELQRTSGPPIDHDPDVEEIPPPAPKTNSKKRSRVGKDGQPKAKKTKVAAVVQESSTSSGTTGGSDQASEPGHGSPAEIGDA</sequence>
<dbReference type="Proteomes" id="UP000823399">
    <property type="component" value="Unassembled WGS sequence"/>
</dbReference>
<dbReference type="EMBL" id="JABBWM010000037">
    <property type="protein sequence ID" value="KAG2105755.1"/>
    <property type="molecule type" value="Genomic_DNA"/>
</dbReference>
<keyword evidence="3" id="KW-0805">Transcription regulation</keyword>
<evidence type="ECO:0000259" key="9">
    <source>
        <dbReference type="PROSITE" id="PS50048"/>
    </source>
</evidence>
<accession>A0A9P7JSP1</accession>
<proteinExistence type="predicted"/>
<evidence type="ECO:0000313" key="10">
    <source>
        <dbReference type="EMBL" id="KAG2105755.1"/>
    </source>
</evidence>
<keyword evidence="5" id="KW-0804">Transcription</keyword>
<evidence type="ECO:0000256" key="6">
    <source>
        <dbReference type="ARBA" id="ARBA00023242"/>
    </source>
</evidence>
<dbReference type="RefSeq" id="XP_041291311.1">
    <property type="nucleotide sequence ID" value="XM_041439838.1"/>
</dbReference>
<dbReference type="GeneID" id="64702097"/>
<keyword evidence="4" id="KW-0238">DNA-binding</keyword>
<keyword evidence="6" id="KW-0539">Nucleus</keyword>
<dbReference type="InterPro" id="IPR036864">
    <property type="entry name" value="Zn2-C6_fun-type_DNA-bd_sf"/>
</dbReference>
<evidence type="ECO:0000256" key="4">
    <source>
        <dbReference type="ARBA" id="ARBA00023125"/>
    </source>
</evidence>
<evidence type="ECO:0000256" key="1">
    <source>
        <dbReference type="ARBA" id="ARBA00022723"/>
    </source>
</evidence>
<feature type="compositionally biased region" description="Low complexity" evidence="8">
    <location>
        <begin position="195"/>
        <end position="207"/>
    </location>
</feature>
<dbReference type="PANTHER" id="PTHR47659">
    <property type="entry name" value="ZN(II)2CYS6 TRANSCRIPTION FACTOR (EUROFUNG)-RELATED"/>
    <property type="match status" value="1"/>
</dbReference>
<protein>
    <recommendedName>
        <fullName evidence="7">Transcription activator of gluconeogenesis ERT1</fullName>
    </recommendedName>
</protein>
<keyword evidence="11" id="KW-1185">Reference proteome</keyword>
<gene>
    <name evidence="10" type="ORF">F5147DRAFT_746361</name>
</gene>
<feature type="domain" description="Zn(2)-C6 fungal-type" evidence="9">
    <location>
        <begin position="111"/>
        <end position="142"/>
    </location>
</feature>
<reference evidence="10" key="1">
    <citation type="journal article" date="2020" name="New Phytol.">
        <title>Comparative genomics reveals dynamic genome evolution in host specialist ectomycorrhizal fungi.</title>
        <authorList>
            <person name="Lofgren L.A."/>
            <person name="Nguyen N.H."/>
            <person name="Vilgalys R."/>
            <person name="Ruytinx J."/>
            <person name="Liao H.L."/>
            <person name="Branco S."/>
            <person name="Kuo A."/>
            <person name="LaButti K."/>
            <person name="Lipzen A."/>
            <person name="Andreopoulos W."/>
            <person name="Pangilinan J."/>
            <person name="Riley R."/>
            <person name="Hundley H."/>
            <person name="Na H."/>
            <person name="Barry K."/>
            <person name="Grigoriev I.V."/>
            <person name="Stajich J.E."/>
            <person name="Kennedy P.G."/>
        </authorList>
    </citation>
    <scope>NUCLEOTIDE SEQUENCE</scope>
    <source>
        <strain evidence="10">FC423</strain>
    </source>
</reference>
<dbReference type="SUPFAM" id="SSF57701">
    <property type="entry name" value="Zn2/Cys6 DNA-binding domain"/>
    <property type="match status" value="1"/>
</dbReference>
<feature type="region of interest" description="Disordered" evidence="8">
    <location>
        <begin position="147"/>
        <end position="251"/>
    </location>
</feature>
<dbReference type="GO" id="GO:0000981">
    <property type="term" value="F:DNA-binding transcription factor activity, RNA polymerase II-specific"/>
    <property type="evidence" value="ECO:0007669"/>
    <property type="project" value="InterPro"/>
</dbReference>
<dbReference type="GO" id="GO:0003677">
    <property type="term" value="F:DNA binding"/>
    <property type="evidence" value="ECO:0007669"/>
    <property type="project" value="UniProtKB-KW"/>
</dbReference>
<dbReference type="CDD" id="cd00067">
    <property type="entry name" value="GAL4"/>
    <property type="match status" value="1"/>
</dbReference>